<dbReference type="Proteomes" id="UP000270296">
    <property type="component" value="Unassembled WGS sequence"/>
</dbReference>
<evidence type="ECO:0000313" key="6">
    <source>
        <dbReference type="EMBL" id="VDP00593.1"/>
    </source>
</evidence>
<dbReference type="AlphaFoldDB" id="A0A183II25"/>
<dbReference type="GO" id="GO:0015020">
    <property type="term" value="F:glucuronosyltransferase activity"/>
    <property type="evidence" value="ECO:0007669"/>
    <property type="project" value="UniProtKB-EC"/>
</dbReference>
<keyword evidence="7" id="KW-1185">Reference proteome</keyword>
<evidence type="ECO:0000313" key="7">
    <source>
        <dbReference type="Proteomes" id="UP000270296"/>
    </source>
</evidence>
<name>A0A183II25_9BILA</name>
<evidence type="ECO:0000256" key="2">
    <source>
        <dbReference type="ARBA" id="ARBA00012544"/>
    </source>
</evidence>
<sequence>MNQFTWSASEDTPVKLSFFKQIFTALAQGCEALLRNETDIIARVRQLNAEVAIVHVADMCWMGIAEHLGIKHRVWMNTAFLVSPFAWYSGTPNPPSYVDSGISSDFDHKLFRHRTKNAIMASVMNVVFYWVLMRPCQAVHLHYYPKSRNLIQVLKDSRFFYVNSYIAVDAPRPLTPKITMVGGLTMVKAGNLTKEWLDIIDISGEHGVVVFAFGTVANTTYMPEALKVRNVLHYMKFLDAFKRLPQRVIWRLEGEFKPAENVPNIVVKKWIPQKTLLAHPKIKVFISHGGYNSFTEATHAGVPIIAVPLFGDQYRNAKRVTSLGIGLSIDHKSASAEEIFAAIDYVVNSRK</sequence>
<protein>
    <recommendedName>
        <fullName evidence="2">glucuronosyltransferase</fullName>
        <ecNumber evidence="2">2.4.1.17</ecNumber>
    </recommendedName>
</protein>
<dbReference type="FunFam" id="3.40.50.2000:FF:000021">
    <property type="entry name" value="UDP-glucuronosyltransferase"/>
    <property type="match status" value="1"/>
</dbReference>
<dbReference type="EC" id="2.4.1.17" evidence="2"/>
<dbReference type="PANTHER" id="PTHR48043">
    <property type="entry name" value="EG:EG0003.4 PROTEIN-RELATED"/>
    <property type="match status" value="1"/>
</dbReference>
<dbReference type="WBParaSite" id="SBAD_0000342401-mRNA-1">
    <property type="protein sequence ID" value="SBAD_0000342401-mRNA-1"/>
    <property type="gene ID" value="SBAD_0000342401"/>
</dbReference>
<dbReference type="SUPFAM" id="SSF53756">
    <property type="entry name" value="UDP-Glycosyltransferase/glycogen phosphorylase"/>
    <property type="match status" value="1"/>
</dbReference>
<dbReference type="CDD" id="cd03784">
    <property type="entry name" value="GT1_Gtf-like"/>
    <property type="match status" value="1"/>
</dbReference>
<proteinExistence type="inferred from homology"/>
<accession>A0A183II25</accession>
<keyword evidence="4" id="KW-0808">Transferase</keyword>
<keyword evidence="3" id="KW-0328">Glycosyltransferase</keyword>
<comment type="catalytic activity">
    <reaction evidence="5">
        <text>glucuronate acceptor + UDP-alpha-D-glucuronate = acceptor beta-D-glucuronoside + UDP + H(+)</text>
        <dbReference type="Rhea" id="RHEA:21032"/>
        <dbReference type="ChEBI" id="CHEBI:15378"/>
        <dbReference type="ChEBI" id="CHEBI:58052"/>
        <dbReference type="ChEBI" id="CHEBI:58223"/>
        <dbReference type="ChEBI" id="CHEBI:132367"/>
        <dbReference type="ChEBI" id="CHEBI:132368"/>
        <dbReference type="EC" id="2.4.1.17"/>
    </reaction>
</comment>
<organism evidence="8">
    <name type="scientific">Soboliphyme baturini</name>
    <dbReference type="NCBI Taxonomy" id="241478"/>
    <lineage>
        <taxon>Eukaryota</taxon>
        <taxon>Metazoa</taxon>
        <taxon>Ecdysozoa</taxon>
        <taxon>Nematoda</taxon>
        <taxon>Enoplea</taxon>
        <taxon>Dorylaimia</taxon>
        <taxon>Dioctophymatida</taxon>
        <taxon>Dioctophymatoidea</taxon>
        <taxon>Soboliphymatidae</taxon>
        <taxon>Soboliphyme</taxon>
    </lineage>
</organism>
<dbReference type="Pfam" id="PF00201">
    <property type="entry name" value="UDPGT"/>
    <property type="match status" value="1"/>
</dbReference>
<dbReference type="OrthoDB" id="5835829at2759"/>
<gene>
    <name evidence="6" type="ORF">SBAD_LOCUS3270</name>
</gene>
<dbReference type="EMBL" id="UZAM01007656">
    <property type="protein sequence ID" value="VDP00593.1"/>
    <property type="molecule type" value="Genomic_DNA"/>
</dbReference>
<dbReference type="PANTHER" id="PTHR48043:SF145">
    <property type="entry name" value="FI06409P-RELATED"/>
    <property type="match status" value="1"/>
</dbReference>
<dbReference type="InterPro" id="IPR050271">
    <property type="entry name" value="UDP-glycosyltransferase"/>
</dbReference>
<reference evidence="8" key="1">
    <citation type="submission" date="2016-06" db="UniProtKB">
        <authorList>
            <consortium name="WormBaseParasite"/>
        </authorList>
    </citation>
    <scope>IDENTIFICATION</scope>
</reference>
<reference evidence="6 7" key="2">
    <citation type="submission" date="2018-11" db="EMBL/GenBank/DDBJ databases">
        <authorList>
            <consortium name="Pathogen Informatics"/>
        </authorList>
    </citation>
    <scope>NUCLEOTIDE SEQUENCE [LARGE SCALE GENOMIC DNA]</scope>
</reference>
<evidence type="ECO:0000256" key="3">
    <source>
        <dbReference type="ARBA" id="ARBA00022676"/>
    </source>
</evidence>
<evidence type="ECO:0000256" key="1">
    <source>
        <dbReference type="ARBA" id="ARBA00009995"/>
    </source>
</evidence>
<evidence type="ECO:0000313" key="8">
    <source>
        <dbReference type="WBParaSite" id="SBAD_0000342401-mRNA-1"/>
    </source>
</evidence>
<evidence type="ECO:0000256" key="4">
    <source>
        <dbReference type="ARBA" id="ARBA00022679"/>
    </source>
</evidence>
<evidence type="ECO:0000256" key="5">
    <source>
        <dbReference type="ARBA" id="ARBA00047475"/>
    </source>
</evidence>
<comment type="similarity">
    <text evidence="1">Belongs to the UDP-glycosyltransferase family.</text>
</comment>
<dbReference type="Gene3D" id="3.40.50.2000">
    <property type="entry name" value="Glycogen Phosphorylase B"/>
    <property type="match status" value="1"/>
</dbReference>
<dbReference type="InterPro" id="IPR002213">
    <property type="entry name" value="UDP_glucos_trans"/>
</dbReference>